<name>A0ABT3A617_9ALTE</name>
<evidence type="ECO:0000313" key="4">
    <source>
        <dbReference type="Proteomes" id="UP001652504"/>
    </source>
</evidence>
<keyword evidence="1" id="KW-0732">Signal</keyword>
<dbReference type="InterPro" id="IPR007055">
    <property type="entry name" value="BON_dom"/>
</dbReference>
<dbReference type="RefSeq" id="WP_263711014.1">
    <property type="nucleotide sequence ID" value="NZ_JAOWKX010000002.1"/>
</dbReference>
<dbReference type="Proteomes" id="UP001652504">
    <property type="component" value="Unassembled WGS sequence"/>
</dbReference>
<accession>A0ABT3A617</accession>
<dbReference type="SMART" id="SM00749">
    <property type="entry name" value="BON"/>
    <property type="match status" value="2"/>
</dbReference>
<dbReference type="EMBL" id="JAOWKX010000002">
    <property type="protein sequence ID" value="MCV2883801.1"/>
    <property type="molecule type" value="Genomic_DNA"/>
</dbReference>
<dbReference type="PANTHER" id="PTHR34606">
    <property type="entry name" value="BON DOMAIN-CONTAINING PROTEIN"/>
    <property type="match status" value="1"/>
</dbReference>
<feature type="signal peptide" evidence="1">
    <location>
        <begin position="1"/>
        <end position="22"/>
    </location>
</feature>
<evidence type="ECO:0000313" key="3">
    <source>
        <dbReference type="EMBL" id="MCV2883801.1"/>
    </source>
</evidence>
<gene>
    <name evidence="3" type="ORF">OE749_03685</name>
</gene>
<dbReference type="PANTHER" id="PTHR34606:SF15">
    <property type="entry name" value="BON DOMAIN-CONTAINING PROTEIN"/>
    <property type="match status" value="1"/>
</dbReference>
<sequence length="220" mass="25285">MKKSSQITMIAISLFFSGHAFAADKDRWEKEAMDAWLDGKAETVILFNTNLNSFDINTDVQNGTVILTGKVDSDYDKRLATELIRELEGVKEVDNKLTVLHDNDAWVKDYVKKRREEVANYAENKKEKWEKKFDKTVDDWEEKDFVDEFVDAKISSVIGTKMLFNTELDSDDIDIEVDRGDVFLMGHVSKKSDIQLAEKIAKGTEDVRKVHNKLTLRQGE</sequence>
<organism evidence="3 4">
    <name type="scientific">Fluctibacter corallii</name>
    <dbReference type="NCBI Taxonomy" id="2984329"/>
    <lineage>
        <taxon>Bacteria</taxon>
        <taxon>Pseudomonadati</taxon>
        <taxon>Pseudomonadota</taxon>
        <taxon>Gammaproteobacteria</taxon>
        <taxon>Alteromonadales</taxon>
        <taxon>Alteromonadaceae</taxon>
        <taxon>Fluctibacter</taxon>
    </lineage>
</organism>
<evidence type="ECO:0000256" key="1">
    <source>
        <dbReference type="SAM" id="SignalP"/>
    </source>
</evidence>
<dbReference type="Gene3D" id="3.30.1340.30">
    <property type="match status" value="2"/>
</dbReference>
<keyword evidence="4" id="KW-1185">Reference proteome</keyword>
<dbReference type="PROSITE" id="PS50914">
    <property type="entry name" value="BON"/>
    <property type="match status" value="2"/>
</dbReference>
<feature type="chain" id="PRO_5045721163" evidence="1">
    <location>
        <begin position="23"/>
        <end position="220"/>
    </location>
</feature>
<proteinExistence type="predicted"/>
<comment type="caution">
    <text evidence="3">The sequence shown here is derived from an EMBL/GenBank/DDBJ whole genome shotgun (WGS) entry which is preliminary data.</text>
</comment>
<dbReference type="Pfam" id="PF04972">
    <property type="entry name" value="BON"/>
    <property type="match status" value="2"/>
</dbReference>
<dbReference type="InterPro" id="IPR051686">
    <property type="entry name" value="Lipoprotein_DolP"/>
</dbReference>
<feature type="domain" description="BON" evidence="2">
    <location>
        <begin position="33"/>
        <end position="101"/>
    </location>
</feature>
<feature type="domain" description="BON" evidence="2">
    <location>
        <begin position="150"/>
        <end position="218"/>
    </location>
</feature>
<protein>
    <submittedName>
        <fullName evidence="3">BON domain-containing protein</fullName>
    </submittedName>
</protein>
<dbReference type="InterPro" id="IPR014004">
    <property type="entry name" value="Transpt-assoc_nodulatn_dom_bac"/>
</dbReference>
<reference evidence="3 4" key="1">
    <citation type="submission" date="2022-10" db="EMBL/GenBank/DDBJ databases">
        <title>Aestuariibacter sp. AA17 isolated from Montipora capitata coral fragment.</title>
        <authorList>
            <person name="Emsley S.A."/>
            <person name="Pfannmuller K.M."/>
            <person name="Loughran R.M."/>
            <person name="Shlafstein M."/>
            <person name="Papke E."/>
            <person name="Saw J.H."/>
            <person name="Ushijima B."/>
            <person name="Videau P."/>
        </authorList>
    </citation>
    <scope>NUCLEOTIDE SEQUENCE [LARGE SCALE GENOMIC DNA]</scope>
    <source>
        <strain evidence="3 4">AA17</strain>
    </source>
</reference>
<evidence type="ECO:0000259" key="2">
    <source>
        <dbReference type="PROSITE" id="PS50914"/>
    </source>
</evidence>